<dbReference type="GeneID" id="29000120"/>
<dbReference type="RefSeq" id="XP_018294429.1">
    <property type="nucleotide sequence ID" value="XM_018439214.1"/>
</dbReference>
<feature type="transmembrane region" description="Helical" evidence="1">
    <location>
        <begin position="50"/>
        <end position="69"/>
    </location>
</feature>
<keyword evidence="1" id="KW-0812">Transmembrane</keyword>
<reference evidence="3" key="1">
    <citation type="submission" date="2015-06" db="EMBL/GenBank/DDBJ databases">
        <title>Expansion of signal transduction pathways in fungi by whole-genome duplication.</title>
        <authorList>
            <consortium name="DOE Joint Genome Institute"/>
            <person name="Corrochano L.M."/>
            <person name="Kuo A."/>
            <person name="Marcet-Houben M."/>
            <person name="Polaino S."/>
            <person name="Salamov A."/>
            <person name="Villalobos J.M."/>
            <person name="Alvarez M.I."/>
            <person name="Avalos J."/>
            <person name="Benito E.P."/>
            <person name="Benoit I."/>
            <person name="Burger G."/>
            <person name="Camino L.P."/>
            <person name="Canovas D."/>
            <person name="Cerda-Olmedo E."/>
            <person name="Cheng J.-F."/>
            <person name="Dominguez A."/>
            <person name="Elias M."/>
            <person name="Eslava A.P."/>
            <person name="Glaser F."/>
            <person name="Grimwood J."/>
            <person name="Gutierrez G."/>
            <person name="Heitman J."/>
            <person name="Henrissat B."/>
            <person name="Iturriaga E.A."/>
            <person name="Lang B.F."/>
            <person name="Lavin J.L."/>
            <person name="Lee S."/>
            <person name="Li W."/>
            <person name="Lindquist E."/>
            <person name="Lopez-Garcia S."/>
            <person name="Luque E.M."/>
            <person name="Marcos A.T."/>
            <person name="Martin J."/>
            <person name="McCluskey K."/>
            <person name="Medina H.R."/>
            <person name="Miralles-Duran A."/>
            <person name="Miyazaki A."/>
            <person name="Munoz-Torres E."/>
            <person name="Oguiza J.A."/>
            <person name="Ohm R."/>
            <person name="Olmedo M."/>
            <person name="Orejas M."/>
            <person name="Ortiz-Castellanos L."/>
            <person name="Pisabarro A.G."/>
            <person name="Rodriguez-Romero J."/>
            <person name="Ruiz-Herrera J."/>
            <person name="Ruiz-Vazquez R."/>
            <person name="Sanz C."/>
            <person name="Schackwitz W."/>
            <person name="Schmutz J."/>
            <person name="Shahriari M."/>
            <person name="Shelest E."/>
            <person name="Silva-Franco F."/>
            <person name="Soanes D."/>
            <person name="Syed K."/>
            <person name="Tagua V.G."/>
            <person name="Talbot N.J."/>
            <person name="Thon M."/>
            <person name="De vries R.P."/>
            <person name="Wiebenga A."/>
            <person name="Yadav J.S."/>
            <person name="Braun E.L."/>
            <person name="Baker S."/>
            <person name="Garre V."/>
            <person name="Horwitz B."/>
            <person name="Torres-Martinez S."/>
            <person name="Idnurm A."/>
            <person name="Herrera-Estrella A."/>
            <person name="Gabaldon T."/>
            <person name="Grigoriev I.V."/>
        </authorList>
    </citation>
    <scope>NUCLEOTIDE SEQUENCE [LARGE SCALE GENOMIC DNA]</scope>
    <source>
        <strain evidence="3">NRRL 1555(-)</strain>
    </source>
</reference>
<sequence length="148" mass="16846">MKVYFPHSLQRYCIQLLLSNGLILISKIESYAESESLPYILIRIGEMYRMLKNTMANASSLLLFLLLLLSSLYSLGFTMFGCSNVYSWYLGFIYQELNGKMFVKPFSVNWKPKKEKETRPLVKSSIVLLLGKISSLLQSIGELLAKAG</sequence>
<evidence type="ECO:0000313" key="2">
    <source>
        <dbReference type="EMBL" id="OAD76389.1"/>
    </source>
</evidence>
<organism evidence="2 3">
    <name type="scientific">Phycomyces blakesleeanus (strain ATCC 8743b / DSM 1359 / FGSC 10004 / NBRC 33097 / NRRL 1555)</name>
    <dbReference type="NCBI Taxonomy" id="763407"/>
    <lineage>
        <taxon>Eukaryota</taxon>
        <taxon>Fungi</taxon>
        <taxon>Fungi incertae sedis</taxon>
        <taxon>Mucoromycota</taxon>
        <taxon>Mucoromycotina</taxon>
        <taxon>Mucoromycetes</taxon>
        <taxon>Mucorales</taxon>
        <taxon>Phycomycetaceae</taxon>
        <taxon>Phycomyces</taxon>
    </lineage>
</organism>
<keyword evidence="3" id="KW-1185">Reference proteome</keyword>
<dbReference type="InParanoid" id="A0A167NPD8"/>
<evidence type="ECO:0000313" key="3">
    <source>
        <dbReference type="Proteomes" id="UP000077315"/>
    </source>
</evidence>
<gene>
    <name evidence="2" type="ORF">PHYBLDRAFT_186263</name>
</gene>
<keyword evidence="1" id="KW-0472">Membrane</keyword>
<dbReference type="EMBL" id="KV440976">
    <property type="protein sequence ID" value="OAD76389.1"/>
    <property type="molecule type" value="Genomic_DNA"/>
</dbReference>
<keyword evidence="1" id="KW-1133">Transmembrane helix</keyword>
<accession>A0A167NPD8</accession>
<dbReference type="VEuPathDB" id="FungiDB:PHYBLDRAFT_186263"/>
<proteinExistence type="predicted"/>
<evidence type="ECO:0000256" key="1">
    <source>
        <dbReference type="SAM" id="Phobius"/>
    </source>
</evidence>
<dbReference type="AlphaFoldDB" id="A0A167NPD8"/>
<protein>
    <submittedName>
        <fullName evidence="2">Uncharacterized protein</fullName>
    </submittedName>
</protein>
<name>A0A167NPD8_PHYB8</name>
<dbReference type="Proteomes" id="UP000077315">
    <property type="component" value="Unassembled WGS sequence"/>
</dbReference>